<dbReference type="Gene3D" id="3.40.50.1820">
    <property type="entry name" value="alpha/beta hydrolase"/>
    <property type="match status" value="1"/>
</dbReference>
<dbReference type="VEuPathDB" id="FungiDB:FOXG_17558"/>
<dbReference type="InterPro" id="IPR011150">
    <property type="entry name" value="Cutinase_monf"/>
</dbReference>
<evidence type="ECO:0000313" key="10">
    <source>
        <dbReference type="EMBL" id="RKK74060.1"/>
    </source>
</evidence>
<feature type="disulfide bond" evidence="9">
    <location>
        <begin position="207"/>
        <end position="214"/>
    </location>
</feature>
<keyword evidence="4" id="KW-0732">Signal</keyword>
<dbReference type="Proteomes" id="UP000285084">
    <property type="component" value="Unassembled WGS sequence"/>
</dbReference>
<dbReference type="EMBL" id="MRCX01000076">
    <property type="protein sequence ID" value="RKK74060.1"/>
    <property type="molecule type" value="Genomic_DNA"/>
</dbReference>
<feature type="active site" description="Proton donor/acceptor" evidence="8">
    <location>
        <position position="224"/>
    </location>
</feature>
<dbReference type="VEuPathDB" id="FungiDB:FOC1_g10013229"/>
<dbReference type="Pfam" id="PF01083">
    <property type="entry name" value="Cutinase"/>
    <property type="match status" value="1"/>
</dbReference>
<comment type="similarity">
    <text evidence="1">Belongs to the cutinase family.</text>
</comment>
<dbReference type="GO" id="GO:0050525">
    <property type="term" value="F:cutinase activity"/>
    <property type="evidence" value="ECO:0007669"/>
    <property type="project" value="UniProtKB-EC"/>
</dbReference>
<dbReference type="VEuPathDB" id="FungiDB:FOMG_17063"/>
<evidence type="ECO:0000256" key="1">
    <source>
        <dbReference type="ARBA" id="ARBA00007534"/>
    </source>
</evidence>
<dbReference type="SUPFAM" id="SSF53474">
    <property type="entry name" value="alpha/beta-Hydrolases"/>
    <property type="match status" value="1"/>
</dbReference>
<evidence type="ECO:0000256" key="9">
    <source>
        <dbReference type="PIRSR" id="PIRSR611150-2"/>
    </source>
</evidence>
<gene>
    <name evidence="10" type="ORF">BFJ69_g8799</name>
</gene>
<dbReference type="InterPro" id="IPR029058">
    <property type="entry name" value="AB_hydrolase_fold"/>
</dbReference>
<dbReference type="VEuPathDB" id="FungiDB:FOIG_00223"/>
<dbReference type="GO" id="GO:0005576">
    <property type="term" value="C:extracellular region"/>
    <property type="evidence" value="ECO:0007669"/>
    <property type="project" value="InterPro"/>
</dbReference>
<dbReference type="SMART" id="SM01110">
    <property type="entry name" value="Cutinase"/>
    <property type="match status" value="1"/>
</dbReference>
<feature type="active site" description="Nucleophile" evidence="8">
    <location>
        <position position="160"/>
    </location>
</feature>
<feature type="disulfide bond" evidence="9">
    <location>
        <begin position="74"/>
        <end position="149"/>
    </location>
</feature>
<dbReference type="AlphaFoldDB" id="A0A420N188"/>
<reference evidence="10 11" key="1">
    <citation type="journal article" date="2018" name="Sci. Rep.">
        <title>Characterisation of pathogen-specific regions and novel effector candidates in Fusarium oxysporum f. sp. cepae.</title>
        <authorList>
            <person name="Armitage A.D."/>
            <person name="Taylor A."/>
            <person name="Sobczyk M.K."/>
            <person name="Baxter L."/>
            <person name="Greenfield B.P."/>
            <person name="Bates H.J."/>
            <person name="Wilson F."/>
            <person name="Jackson A.C."/>
            <person name="Ott S."/>
            <person name="Harrison R.J."/>
            <person name="Clarkson J.P."/>
        </authorList>
    </citation>
    <scope>NUCLEOTIDE SEQUENCE [LARGE SCALE GENOMIC DNA]</scope>
    <source>
        <strain evidence="10 11">Fo_A13</strain>
    </source>
</reference>
<dbReference type="PANTHER" id="PTHR48250">
    <property type="entry name" value="CUTINASE 2-RELATED"/>
    <property type="match status" value="1"/>
</dbReference>
<evidence type="ECO:0000256" key="2">
    <source>
        <dbReference type="ARBA" id="ARBA00013095"/>
    </source>
</evidence>
<protein>
    <recommendedName>
        <fullName evidence="2">cutinase</fullName>
        <ecNumber evidence="2">3.1.1.74</ecNumber>
    </recommendedName>
</protein>
<proteinExistence type="inferred from homology"/>
<dbReference type="VEuPathDB" id="FungiDB:HZS61_006192"/>
<evidence type="ECO:0000256" key="6">
    <source>
        <dbReference type="ARBA" id="ARBA00023157"/>
    </source>
</evidence>
<dbReference type="GO" id="GO:0016052">
    <property type="term" value="P:carbohydrate catabolic process"/>
    <property type="evidence" value="ECO:0007669"/>
    <property type="project" value="TreeGrafter"/>
</dbReference>
<evidence type="ECO:0000256" key="7">
    <source>
        <dbReference type="ARBA" id="ARBA00034045"/>
    </source>
</evidence>
<feature type="active site" evidence="8">
    <location>
        <position position="211"/>
    </location>
</feature>
<dbReference type="VEuPathDB" id="FungiDB:FOZG_00406"/>
<dbReference type="PRINTS" id="PR00129">
    <property type="entry name" value="CUTINASE"/>
</dbReference>
<evidence type="ECO:0000256" key="8">
    <source>
        <dbReference type="PIRSR" id="PIRSR611150-1"/>
    </source>
</evidence>
<evidence type="ECO:0000256" key="3">
    <source>
        <dbReference type="ARBA" id="ARBA00022487"/>
    </source>
</evidence>
<dbReference type="InterPro" id="IPR000675">
    <property type="entry name" value="Cutinase/axe"/>
</dbReference>
<evidence type="ECO:0000256" key="4">
    <source>
        <dbReference type="ARBA" id="ARBA00022729"/>
    </source>
</evidence>
<organism evidence="10 11">
    <name type="scientific">Fusarium oxysporum</name>
    <name type="common">Fusarium vascular wilt</name>
    <dbReference type="NCBI Taxonomy" id="5507"/>
    <lineage>
        <taxon>Eukaryota</taxon>
        <taxon>Fungi</taxon>
        <taxon>Dikarya</taxon>
        <taxon>Ascomycota</taxon>
        <taxon>Pezizomycotina</taxon>
        <taxon>Sordariomycetes</taxon>
        <taxon>Hypocreomycetidae</taxon>
        <taxon>Hypocreales</taxon>
        <taxon>Nectriaceae</taxon>
        <taxon>Fusarium</taxon>
        <taxon>Fusarium oxysporum species complex</taxon>
    </lineage>
</organism>
<comment type="caution">
    <text evidence="10">The sequence shown here is derived from an EMBL/GenBank/DDBJ whole genome shotgun (WGS) entry which is preliminary data.</text>
</comment>
<sequence>MSIYGHSSVSSKTHLDVKKYAARIDELFQNITIELFPQSTTPDPNMADTSRLWQQLFSEFTVNSQEDALNQTRCADITVVFARGTNEGGNVGAVAGPPFLEALREKAASLSVAMQGVEYAANVTGFALGGDPNGSLRMAFDIAAVAVKCPKTKITISGFSQGAQLAHNAAKYLPSVILERVSSAVTFGDPLQPSPLKGLEDRSLVICNSGDDICAKGSKVTLPHFAYPGRVYEAADYVLKKAKIY</sequence>
<keyword evidence="5" id="KW-0378">Hydrolase</keyword>
<dbReference type="PANTHER" id="PTHR48250:SF2">
    <property type="entry name" value="CUTINASE"/>
    <property type="match status" value="1"/>
</dbReference>
<evidence type="ECO:0000256" key="5">
    <source>
        <dbReference type="ARBA" id="ARBA00022801"/>
    </source>
</evidence>
<keyword evidence="3" id="KW-0719">Serine esterase</keyword>
<evidence type="ECO:0000313" key="11">
    <source>
        <dbReference type="Proteomes" id="UP000285084"/>
    </source>
</evidence>
<comment type="catalytic activity">
    <reaction evidence="7">
        <text>cutin + H2O = cutin monomers.</text>
        <dbReference type="EC" id="3.1.1.74"/>
    </reaction>
</comment>
<dbReference type="VEuPathDB" id="FungiDB:FOC4_g10007304"/>
<dbReference type="EC" id="3.1.1.74" evidence="2"/>
<name>A0A420N188_FUSOX</name>
<keyword evidence="6 9" id="KW-1015">Disulfide bond</keyword>
<accession>A0A420N188</accession>